<organism evidence="2 3">
    <name type="scientific">Gossypium hirsutum</name>
    <name type="common">Upland cotton</name>
    <name type="synonym">Gossypium mexicanum</name>
    <dbReference type="NCBI Taxonomy" id="3635"/>
    <lineage>
        <taxon>Eukaryota</taxon>
        <taxon>Viridiplantae</taxon>
        <taxon>Streptophyta</taxon>
        <taxon>Embryophyta</taxon>
        <taxon>Tracheophyta</taxon>
        <taxon>Spermatophyta</taxon>
        <taxon>Magnoliopsida</taxon>
        <taxon>eudicotyledons</taxon>
        <taxon>Gunneridae</taxon>
        <taxon>Pentapetalae</taxon>
        <taxon>rosids</taxon>
        <taxon>malvids</taxon>
        <taxon>Malvales</taxon>
        <taxon>Malvaceae</taxon>
        <taxon>Malvoideae</taxon>
        <taxon>Gossypium</taxon>
    </lineage>
</organism>
<reference evidence="2" key="1">
    <citation type="journal article" date="2020" name="Nat. Genet.">
        <title>Genomic diversifications of five Gossypium allopolyploid species and their impact on cotton improvement.</title>
        <authorList>
            <person name="Chen Z.J."/>
            <person name="Sreedasyam A."/>
            <person name="Ando A."/>
            <person name="Song Q."/>
            <person name="De Santiago L.M."/>
            <person name="Hulse-Kemp A.M."/>
            <person name="Ding M."/>
            <person name="Ye W."/>
            <person name="Kirkbride R.C."/>
            <person name="Jenkins J."/>
            <person name="Plott C."/>
            <person name="Lovell J."/>
            <person name="Lin Y.M."/>
            <person name="Vaughn R."/>
            <person name="Liu B."/>
            <person name="Simpson S."/>
            <person name="Scheffler B.E."/>
            <person name="Wen L."/>
            <person name="Saski C.A."/>
            <person name="Grover C.E."/>
            <person name="Hu G."/>
            <person name="Conover J.L."/>
            <person name="Carlson J.W."/>
            <person name="Shu S."/>
            <person name="Boston L.B."/>
            <person name="Williams M."/>
            <person name="Peterson D.G."/>
            <person name="McGee K."/>
            <person name="Jones D.C."/>
            <person name="Wendel J.F."/>
            <person name="Stelly D.M."/>
            <person name="Grimwood J."/>
            <person name="Schmutz J."/>
        </authorList>
    </citation>
    <scope>NUCLEOTIDE SEQUENCE [LARGE SCALE GENOMIC DNA]</scope>
    <source>
        <strain evidence="2">cv. TM-1</strain>
    </source>
</reference>
<keyword evidence="2" id="KW-1185">Reference proteome</keyword>
<name>A0ABM3BJA7_GOSHI</name>
<evidence type="ECO:0000313" key="3">
    <source>
        <dbReference type="RefSeq" id="XP_040967142.1"/>
    </source>
</evidence>
<sequence>MWYKRRGREGCRVCARAGSSSSSHTPNLETREMPASLVTKTGFHDREATDDTLSQAMLQILRRAKIIEEVKRAEHQNCDKERGRNKRDLKTSSLFLRPKKKARVDGAIRVGASVVATGQQPCADCGRRHQGECWKRTGACLRCDSLKHHIRECPRRPDQMQAPGLGITQPPRGVQQPPIGRGEARG</sequence>
<gene>
    <name evidence="3" type="primary">LOC121228076</name>
</gene>
<dbReference type="RefSeq" id="XP_040967142.1">
    <property type="nucleotide sequence ID" value="XM_041111208.1"/>
</dbReference>
<proteinExistence type="predicted"/>
<evidence type="ECO:0000256" key="1">
    <source>
        <dbReference type="SAM" id="MobiDB-lite"/>
    </source>
</evidence>
<dbReference type="GeneID" id="121228076"/>
<feature type="region of interest" description="Disordered" evidence="1">
    <location>
        <begin position="156"/>
        <end position="186"/>
    </location>
</feature>
<protein>
    <submittedName>
        <fullName evidence="3">Uncharacterized protein</fullName>
    </submittedName>
</protein>
<dbReference type="Proteomes" id="UP000818029">
    <property type="component" value="Chromosome A04"/>
</dbReference>
<reference evidence="3" key="2">
    <citation type="submission" date="2025-08" db="UniProtKB">
        <authorList>
            <consortium name="RefSeq"/>
        </authorList>
    </citation>
    <scope>IDENTIFICATION</scope>
</reference>
<accession>A0ABM3BJA7</accession>
<evidence type="ECO:0000313" key="2">
    <source>
        <dbReference type="Proteomes" id="UP000818029"/>
    </source>
</evidence>